<dbReference type="RefSeq" id="WP_167308919.1">
    <property type="nucleotide sequence ID" value="NZ_BMSJ01000009.1"/>
</dbReference>
<evidence type="ECO:0000313" key="3">
    <source>
        <dbReference type="Proteomes" id="UP000642014"/>
    </source>
</evidence>
<dbReference type="Proteomes" id="UP000642014">
    <property type="component" value="Unassembled WGS sequence"/>
</dbReference>
<proteinExistence type="predicted"/>
<dbReference type="EMBL" id="BMSJ01000009">
    <property type="protein sequence ID" value="GGR37831.1"/>
    <property type="molecule type" value="Genomic_DNA"/>
</dbReference>
<evidence type="ECO:0000313" key="2">
    <source>
        <dbReference type="EMBL" id="GGR37831.1"/>
    </source>
</evidence>
<name>A0AAV4KQ25_9ACTN</name>
<protein>
    <submittedName>
        <fullName evidence="2">Uncharacterized protein</fullName>
    </submittedName>
</protein>
<comment type="caution">
    <text evidence="2">The sequence shown here is derived from an EMBL/GenBank/DDBJ whole genome shotgun (WGS) entry which is preliminary data.</text>
</comment>
<dbReference type="GeneID" id="95458762"/>
<feature type="region of interest" description="Disordered" evidence="1">
    <location>
        <begin position="1"/>
        <end position="23"/>
    </location>
</feature>
<sequence>MADLLAYEPEPTPEPDRTPRDNRIVTAPATPAACAADYADGARVRAELDKQMRTGR</sequence>
<dbReference type="AlphaFoldDB" id="A0AAV4KQ25"/>
<organism evidence="2 3">
    <name type="scientific">Streptomyces cinereoruber</name>
    <dbReference type="NCBI Taxonomy" id="67260"/>
    <lineage>
        <taxon>Bacteria</taxon>
        <taxon>Bacillati</taxon>
        <taxon>Actinomycetota</taxon>
        <taxon>Actinomycetes</taxon>
        <taxon>Kitasatosporales</taxon>
        <taxon>Streptomycetaceae</taxon>
        <taxon>Streptomyces</taxon>
    </lineage>
</organism>
<gene>
    <name evidence="2" type="ORF">GCM10010497_45880</name>
</gene>
<reference evidence="2 3" key="1">
    <citation type="journal article" date="2014" name="Int. J. Syst. Evol. Microbiol.">
        <title>Complete genome sequence of Corynebacterium casei LMG S-19264T (=DSM 44701T), isolated from a smear-ripened cheese.</title>
        <authorList>
            <consortium name="US DOE Joint Genome Institute (JGI-PGF)"/>
            <person name="Walter F."/>
            <person name="Albersmeier A."/>
            <person name="Kalinowski J."/>
            <person name="Ruckert C."/>
        </authorList>
    </citation>
    <scope>NUCLEOTIDE SEQUENCE [LARGE SCALE GENOMIC DNA]</scope>
    <source>
        <strain evidence="2 3">JCM 4205</strain>
    </source>
</reference>
<feature type="compositionally biased region" description="Basic and acidic residues" evidence="1">
    <location>
        <begin position="14"/>
        <end position="23"/>
    </location>
</feature>
<accession>A0AAV4KQ25</accession>
<evidence type="ECO:0000256" key="1">
    <source>
        <dbReference type="SAM" id="MobiDB-lite"/>
    </source>
</evidence>